<dbReference type="EMBL" id="CM001889">
    <property type="protein sequence ID" value="EOY49552.1"/>
    <property type="molecule type" value="Genomic_DNA"/>
</dbReference>
<reference evidence="2" key="1">
    <citation type="journal article" date="2013" name="Genome Biol. Evol.">
        <title>The genome sequence of Streptomyces lividans 66 reveals a novel tRNA-dependent peptide biosynthetic system within a metal-related genomic island.</title>
        <authorList>
            <person name="Cruz-Morales P."/>
            <person name="Vijgenboom E."/>
            <person name="Iruegas-Bocardo F."/>
            <person name="Girard G."/>
            <person name="Yanez-Guerra L.A."/>
            <person name="Ramos-Aboites H.E."/>
            <person name="Pernodet J.L."/>
            <person name="Anne J."/>
            <person name="van Wezel G.P."/>
            <person name="Barona-Gomez F."/>
        </authorList>
    </citation>
    <scope>NUCLEOTIDE SEQUENCE [LARGE SCALE GENOMIC DNA]</scope>
    <source>
        <strain evidence="2">1326</strain>
    </source>
</reference>
<proteinExistence type="predicted"/>
<accession>A0A7U9DX81</accession>
<sequence length="41" mass="4072">MRGSWACDLLHMFAIFVGTGGARGAVGAAVSPVQPPAVSAD</sequence>
<gene>
    <name evidence="1" type="ORF">SLI_4844</name>
</gene>
<dbReference type="Proteomes" id="UP000014062">
    <property type="component" value="Chromosome"/>
</dbReference>
<organism evidence="1 2">
    <name type="scientific">Streptomyces lividans 1326</name>
    <dbReference type="NCBI Taxonomy" id="1200984"/>
    <lineage>
        <taxon>Bacteria</taxon>
        <taxon>Bacillati</taxon>
        <taxon>Actinomycetota</taxon>
        <taxon>Actinomycetes</taxon>
        <taxon>Kitasatosporales</taxon>
        <taxon>Streptomycetaceae</taxon>
        <taxon>Streptomyces</taxon>
    </lineage>
</organism>
<evidence type="ECO:0000313" key="1">
    <source>
        <dbReference type="EMBL" id="EOY49552.1"/>
    </source>
</evidence>
<dbReference type="AlphaFoldDB" id="A0A7U9DX81"/>
<protein>
    <submittedName>
        <fullName evidence="1">Uncharacterized protein</fullName>
    </submittedName>
</protein>
<evidence type="ECO:0000313" key="2">
    <source>
        <dbReference type="Proteomes" id="UP000014062"/>
    </source>
</evidence>
<name>A0A7U9DX81_STRLI</name>